<dbReference type="InterPro" id="IPR000092">
    <property type="entry name" value="Polyprenyl_synt"/>
</dbReference>
<dbReference type="SFLD" id="SFLDS00005">
    <property type="entry name" value="Isoprenoid_Synthase_Type_I"/>
    <property type="match status" value="1"/>
</dbReference>
<dbReference type="AlphaFoldDB" id="A0A8H7Q532"/>
<dbReference type="Proteomes" id="UP000654370">
    <property type="component" value="Unassembled WGS sequence"/>
</dbReference>
<keyword evidence="1" id="KW-0479">Metal-binding</keyword>
<evidence type="ECO:0000313" key="5">
    <source>
        <dbReference type="Proteomes" id="UP000654370"/>
    </source>
</evidence>
<reference evidence="4" key="1">
    <citation type="submission" date="2020-12" db="EMBL/GenBank/DDBJ databases">
        <title>Metabolic potential, ecology and presence of endohyphal bacteria is reflected in genomic diversity of Mucoromycotina.</title>
        <authorList>
            <person name="Muszewska A."/>
            <person name="Okrasinska A."/>
            <person name="Steczkiewicz K."/>
            <person name="Drgas O."/>
            <person name="Orlowska M."/>
            <person name="Perlinska-Lenart U."/>
            <person name="Aleksandrzak-Piekarczyk T."/>
            <person name="Szatraj K."/>
            <person name="Zielenkiewicz U."/>
            <person name="Pilsyk S."/>
            <person name="Malc E."/>
            <person name="Mieczkowski P."/>
            <person name="Kruszewska J.S."/>
            <person name="Biernat P."/>
            <person name="Pawlowska J."/>
        </authorList>
    </citation>
    <scope>NUCLEOTIDE SEQUENCE</scope>
    <source>
        <strain evidence="4">WA0000067209</strain>
    </source>
</reference>
<keyword evidence="2" id="KW-0460">Magnesium</keyword>
<protein>
    <recommendedName>
        <fullName evidence="6">Geranylgeranyl pyrophosphate synthase</fullName>
    </recommendedName>
</protein>
<dbReference type="CDD" id="cd00685">
    <property type="entry name" value="Trans_IPPS_HT"/>
    <property type="match status" value="1"/>
</dbReference>
<dbReference type="PROSITE" id="PS00723">
    <property type="entry name" value="POLYPRENYL_SYNTHASE_1"/>
    <property type="match status" value="1"/>
</dbReference>
<comment type="similarity">
    <text evidence="3">Belongs to the FPP/GGPP synthase family.</text>
</comment>
<gene>
    <name evidence="4" type="ORF">INT43_002705</name>
</gene>
<dbReference type="PROSITE" id="PS00444">
    <property type="entry name" value="POLYPRENYL_SYNTHASE_2"/>
    <property type="match status" value="1"/>
</dbReference>
<accession>A0A8H7Q532</accession>
<dbReference type="GO" id="GO:0046872">
    <property type="term" value="F:metal ion binding"/>
    <property type="evidence" value="ECO:0007669"/>
    <property type="project" value="UniProtKB-KW"/>
</dbReference>
<organism evidence="4 5">
    <name type="scientific">Mortierella isabellina</name>
    <name type="common">Filamentous fungus</name>
    <name type="synonym">Umbelopsis isabellina</name>
    <dbReference type="NCBI Taxonomy" id="91625"/>
    <lineage>
        <taxon>Eukaryota</taxon>
        <taxon>Fungi</taxon>
        <taxon>Fungi incertae sedis</taxon>
        <taxon>Mucoromycota</taxon>
        <taxon>Mucoromycotina</taxon>
        <taxon>Umbelopsidomycetes</taxon>
        <taxon>Umbelopsidales</taxon>
        <taxon>Umbelopsidaceae</taxon>
        <taxon>Umbelopsis</taxon>
    </lineage>
</organism>
<dbReference type="GO" id="GO:0004659">
    <property type="term" value="F:prenyltransferase activity"/>
    <property type="evidence" value="ECO:0007669"/>
    <property type="project" value="InterPro"/>
</dbReference>
<dbReference type="GO" id="GO:0008299">
    <property type="term" value="P:isoprenoid biosynthetic process"/>
    <property type="evidence" value="ECO:0007669"/>
    <property type="project" value="InterPro"/>
</dbReference>
<sequence>MNQSSSGPISEKDLQIQQNENILLEPFRYLCEHPGKDIRTQLIEAFDYYMHVPADELRTIKRITEMLHNASLLVDDVEDDSDLRRGVPVAHKIYGIAQTVNCANYVYFLALNEILKLGNAQMVDIYTEELINLHKGQGMELFWRDSLTCPTQEEYIEMVNNKTGGLLRLGVKLMQVASQTDRDFTSLVNKIGIHFQVRDDYMNLQSQQYADNKGFCEDFTEGKFSFPVIHSIRTDPSNRQLLNILKQKSTSVELKRFGLQLLEKTDTFNYCLEFLSDMEQQARDEIHQLGTNPKLEKILDLLSVAKSP</sequence>
<evidence type="ECO:0000256" key="3">
    <source>
        <dbReference type="RuleBase" id="RU004466"/>
    </source>
</evidence>
<keyword evidence="5" id="KW-1185">Reference proteome</keyword>
<keyword evidence="3" id="KW-0808">Transferase</keyword>
<dbReference type="InterPro" id="IPR033749">
    <property type="entry name" value="Polyprenyl_synt_CS"/>
</dbReference>
<proteinExistence type="inferred from homology"/>
<dbReference type="EMBL" id="JAEPQZ010000001">
    <property type="protein sequence ID" value="KAG2186267.1"/>
    <property type="molecule type" value="Genomic_DNA"/>
</dbReference>
<name>A0A8H7Q532_MORIS</name>
<dbReference type="Pfam" id="PF00348">
    <property type="entry name" value="polyprenyl_synt"/>
    <property type="match status" value="1"/>
</dbReference>
<dbReference type="InterPro" id="IPR008949">
    <property type="entry name" value="Isoprenoid_synthase_dom_sf"/>
</dbReference>
<dbReference type="SUPFAM" id="SSF48576">
    <property type="entry name" value="Terpenoid synthases"/>
    <property type="match status" value="1"/>
</dbReference>
<dbReference type="PANTHER" id="PTHR12001">
    <property type="entry name" value="GERANYLGERANYL PYROPHOSPHATE SYNTHASE"/>
    <property type="match status" value="1"/>
</dbReference>
<dbReference type="OrthoDB" id="6921389at2759"/>
<evidence type="ECO:0000313" key="4">
    <source>
        <dbReference type="EMBL" id="KAG2186267.1"/>
    </source>
</evidence>
<evidence type="ECO:0000256" key="2">
    <source>
        <dbReference type="ARBA" id="ARBA00022842"/>
    </source>
</evidence>
<evidence type="ECO:0000256" key="1">
    <source>
        <dbReference type="ARBA" id="ARBA00022723"/>
    </source>
</evidence>
<dbReference type="Gene3D" id="1.10.600.10">
    <property type="entry name" value="Farnesyl Diphosphate Synthase"/>
    <property type="match status" value="1"/>
</dbReference>
<evidence type="ECO:0008006" key="6">
    <source>
        <dbReference type="Google" id="ProtNLM"/>
    </source>
</evidence>
<dbReference type="PANTHER" id="PTHR12001:SF44">
    <property type="entry name" value="GERANYLGERANYL PYROPHOSPHATE SYNTHASE"/>
    <property type="match status" value="1"/>
</dbReference>
<comment type="caution">
    <text evidence="4">The sequence shown here is derived from an EMBL/GenBank/DDBJ whole genome shotgun (WGS) entry which is preliminary data.</text>
</comment>